<dbReference type="SUPFAM" id="SSF51445">
    <property type="entry name" value="(Trans)glycosidases"/>
    <property type="match status" value="1"/>
</dbReference>
<dbReference type="Pfam" id="PF17189">
    <property type="entry name" value="Glyco_hydro_30C"/>
    <property type="match status" value="1"/>
</dbReference>
<dbReference type="Gene3D" id="3.20.20.80">
    <property type="entry name" value="Glycosidases"/>
    <property type="match status" value="1"/>
</dbReference>
<keyword evidence="3 4" id="KW-0378">Hydrolase</keyword>
<organism evidence="7 8">
    <name type="scientific">Chengkuizengella marina</name>
    <dbReference type="NCBI Taxonomy" id="2507566"/>
    <lineage>
        <taxon>Bacteria</taxon>
        <taxon>Bacillati</taxon>
        <taxon>Bacillota</taxon>
        <taxon>Bacilli</taxon>
        <taxon>Bacillales</taxon>
        <taxon>Paenibacillaceae</taxon>
        <taxon>Chengkuizengella</taxon>
    </lineage>
</organism>
<dbReference type="PANTHER" id="PTHR11069:SF23">
    <property type="entry name" value="LYSOSOMAL ACID GLUCOSYLCERAMIDASE"/>
    <property type="match status" value="1"/>
</dbReference>
<sequence length="458" mass="52043">MNAEVYFSSESTNTAPKDADWYIDPAFAMEGVQHKLSKQEDITLTKPSDEEVTTIHIDPAIEYQTMLGIGTSLEESTIYNLSLMSPEKRDEVLRKLIDPVNGIGMSTFRITFGTSDFTGQEFYTYEDIPGEFSIQKDIENNIVATVQEAITIGEETGNPIKIYASSWSAPAWMKNSNSLIGGFLKLEHINDLAEYYRKAVQEYEKLDIPIYAMTIQNEPLYAAPDYPSMRLLPEDERDIILALKKEFETHGITTKLWTFDHNFGQAWTYIPKILDDPEANAAIDSIAFHDYSGEPTIMTQVHDKYPDKNVLVTERTVWGTMGADRIAQYIRNWATSYNAWVTMLDQNIAPEQWTGTPDPTMFIQNPIDRDTYWITPEYYFIAQFSKFLQDGAKRIESDYGSAETVTNVSFLNPDGTIVSVVINQSDTDQTFKILSEEYELLATIPAKTVGTYTWAKVN</sequence>
<dbReference type="GO" id="GO:0016020">
    <property type="term" value="C:membrane"/>
    <property type="evidence" value="ECO:0007669"/>
    <property type="project" value="GOC"/>
</dbReference>
<feature type="domain" description="Glycosyl hydrolase family 30 beta sandwich" evidence="6">
    <location>
        <begin position="391"/>
        <end position="452"/>
    </location>
</feature>
<dbReference type="GO" id="GO:0004348">
    <property type="term" value="F:glucosylceramidase activity"/>
    <property type="evidence" value="ECO:0007669"/>
    <property type="project" value="InterPro"/>
</dbReference>
<dbReference type="EMBL" id="SIJB01000030">
    <property type="protein sequence ID" value="NBI30235.1"/>
    <property type="molecule type" value="Genomic_DNA"/>
</dbReference>
<evidence type="ECO:0000313" key="8">
    <source>
        <dbReference type="Proteomes" id="UP000448943"/>
    </source>
</evidence>
<evidence type="ECO:0000256" key="1">
    <source>
        <dbReference type="ARBA" id="ARBA00005382"/>
    </source>
</evidence>
<dbReference type="InterPro" id="IPR033453">
    <property type="entry name" value="Glyco_hydro_30_TIM-barrel"/>
</dbReference>
<dbReference type="InterPro" id="IPR001139">
    <property type="entry name" value="Glyco_hydro_30"/>
</dbReference>
<protein>
    <submittedName>
        <fullName evidence="7">Glycosyl hydrolase</fullName>
    </submittedName>
</protein>
<dbReference type="PANTHER" id="PTHR11069">
    <property type="entry name" value="GLUCOSYLCERAMIDASE"/>
    <property type="match status" value="1"/>
</dbReference>
<proteinExistence type="inferred from homology"/>
<keyword evidence="2" id="KW-0732">Signal</keyword>
<evidence type="ECO:0000259" key="5">
    <source>
        <dbReference type="Pfam" id="PF02055"/>
    </source>
</evidence>
<comment type="similarity">
    <text evidence="1 4">Belongs to the glycosyl hydrolase 30 family.</text>
</comment>
<feature type="domain" description="Glycosyl hydrolase family 30 TIM-barrel" evidence="5">
    <location>
        <begin position="68"/>
        <end position="388"/>
    </location>
</feature>
<dbReference type="InterPro" id="IPR017853">
    <property type="entry name" value="GH"/>
</dbReference>
<keyword evidence="4" id="KW-0326">Glycosidase</keyword>
<evidence type="ECO:0000256" key="4">
    <source>
        <dbReference type="RuleBase" id="RU361188"/>
    </source>
</evidence>
<comment type="caution">
    <text evidence="7">The sequence shown here is derived from an EMBL/GenBank/DDBJ whole genome shotgun (WGS) entry which is preliminary data.</text>
</comment>
<evidence type="ECO:0000256" key="2">
    <source>
        <dbReference type="ARBA" id="ARBA00022729"/>
    </source>
</evidence>
<dbReference type="InterPro" id="IPR033452">
    <property type="entry name" value="GH30_C"/>
</dbReference>
<dbReference type="InterPro" id="IPR013780">
    <property type="entry name" value="Glyco_hydro_b"/>
</dbReference>
<name>A0A6N9Q5T5_9BACL</name>
<accession>A0A6N9Q5T5</accession>
<evidence type="ECO:0000313" key="7">
    <source>
        <dbReference type="EMBL" id="NBI30235.1"/>
    </source>
</evidence>
<gene>
    <name evidence="7" type="ORF">ERL59_14895</name>
</gene>
<dbReference type="GO" id="GO:0006680">
    <property type="term" value="P:glucosylceramide catabolic process"/>
    <property type="evidence" value="ECO:0007669"/>
    <property type="project" value="TreeGrafter"/>
</dbReference>
<dbReference type="OrthoDB" id="9805821at2"/>
<dbReference type="Gene3D" id="2.60.40.1180">
    <property type="entry name" value="Golgi alpha-mannosidase II"/>
    <property type="match status" value="1"/>
</dbReference>
<dbReference type="Proteomes" id="UP000448943">
    <property type="component" value="Unassembled WGS sequence"/>
</dbReference>
<dbReference type="Pfam" id="PF02055">
    <property type="entry name" value="Glyco_hydro_30"/>
    <property type="match status" value="1"/>
</dbReference>
<evidence type="ECO:0000256" key="3">
    <source>
        <dbReference type="ARBA" id="ARBA00022801"/>
    </source>
</evidence>
<reference evidence="7 8" key="1">
    <citation type="submission" date="2019-01" db="EMBL/GenBank/DDBJ databases">
        <title>Chengkuizengella sp. nov., isolated from deep-sea sediment of East Pacific Ocean.</title>
        <authorList>
            <person name="Yang J."/>
            <person name="Lai Q."/>
            <person name="Shao Z."/>
        </authorList>
    </citation>
    <scope>NUCLEOTIDE SEQUENCE [LARGE SCALE GENOMIC DNA]</scope>
    <source>
        <strain evidence="7 8">YPA3-1-1</strain>
    </source>
</reference>
<keyword evidence="8" id="KW-1185">Reference proteome</keyword>
<dbReference type="AlphaFoldDB" id="A0A6N9Q5T5"/>
<evidence type="ECO:0000259" key="6">
    <source>
        <dbReference type="Pfam" id="PF17189"/>
    </source>
</evidence>